<keyword evidence="1" id="KW-0808">Transferase</keyword>
<dbReference type="InterPro" id="IPR050951">
    <property type="entry name" value="Retrovirus_Pol_polyprotein"/>
</dbReference>
<feature type="domain" description="Reverse transcriptase" evidence="9">
    <location>
        <begin position="338"/>
        <end position="542"/>
    </location>
</feature>
<dbReference type="Gene3D" id="3.30.420.10">
    <property type="entry name" value="Ribonuclease H-like superfamily/Ribonuclease H"/>
    <property type="match status" value="2"/>
</dbReference>
<dbReference type="InterPro" id="IPR001584">
    <property type="entry name" value="Integrase_cat-core"/>
</dbReference>
<dbReference type="InterPro" id="IPR016197">
    <property type="entry name" value="Chromo-like_dom_sf"/>
</dbReference>
<dbReference type="EMBL" id="BSXT01018856">
    <property type="protein sequence ID" value="GMG14712.1"/>
    <property type="molecule type" value="Genomic_DNA"/>
</dbReference>
<evidence type="ECO:0000259" key="10">
    <source>
        <dbReference type="PROSITE" id="PS50994"/>
    </source>
</evidence>
<evidence type="ECO:0000256" key="6">
    <source>
        <dbReference type="ARBA" id="ARBA00022918"/>
    </source>
</evidence>
<dbReference type="PROSITE" id="PS50013">
    <property type="entry name" value="CHROMO_2"/>
    <property type="match status" value="1"/>
</dbReference>
<dbReference type="SUPFAM" id="SSF54160">
    <property type="entry name" value="Chromo domain-like"/>
    <property type="match status" value="1"/>
</dbReference>
<dbReference type="Pfam" id="PF17917">
    <property type="entry name" value="RT_RNaseH"/>
    <property type="match status" value="1"/>
</dbReference>
<dbReference type="Gene3D" id="3.30.70.270">
    <property type="match status" value="2"/>
</dbReference>
<dbReference type="PROSITE" id="PS50878">
    <property type="entry name" value="RT_POL"/>
    <property type="match status" value="1"/>
</dbReference>
<reference evidence="11" key="1">
    <citation type="submission" date="2023-04" db="EMBL/GenBank/DDBJ databases">
        <title>Phytophthora fragariaefolia NBRC 109709.</title>
        <authorList>
            <person name="Ichikawa N."/>
            <person name="Sato H."/>
            <person name="Tonouchi N."/>
        </authorList>
    </citation>
    <scope>NUCLEOTIDE SEQUENCE</scope>
    <source>
        <strain evidence="11">NBRC 109709</strain>
    </source>
</reference>
<evidence type="ECO:0000256" key="5">
    <source>
        <dbReference type="ARBA" id="ARBA00022801"/>
    </source>
</evidence>
<dbReference type="PROSITE" id="PS50994">
    <property type="entry name" value="INTEGRASE"/>
    <property type="match status" value="1"/>
</dbReference>
<dbReference type="PANTHER" id="PTHR37984:SF5">
    <property type="entry name" value="PROTEIN NYNRIN-LIKE"/>
    <property type="match status" value="1"/>
</dbReference>
<evidence type="ECO:0000256" key="7">
    <source>
        <dbReference type="SAM" id="MobiDB-lite"/>
    </source>
</evidence>
<feature type="domain" description="Chromo" evidence="8">
    <location>
        <begin position="1375"/>
        <end position="1437"/>
    </location>
</feature>
<evidence type="ECO:0000259" key="8">
    <source>
        <dbReference type="PROSITE" id="PS50013"/>
    </source>
</evidence>
<feature type="compositionally biased region" description="Basic and acidic residues" evidence="7">
    <location>
        <begin position="1436"/>
        <end position="1445"/>
    </location>
</feature>
<feature type="domain" description="Integrase catalytic" evidence="10">
    <location>
        <begin position="1048"/>
        <end position="1208"/>
    </location>
</feature>
<dbReference type="Pfam" id="PF17921">
    <property type="entry name" value="Integrase_H2C2"/>
    <property type="match status" value="1"/>
</dbReference>
<evidence type="ECO:0000313" key="12">
    <source>
        <dbReference type="Proteomes" id="UP001165121"/>
    </source>
</evidence>
<dbReference type="FunFam" id="1.10.340.70:FF:000001">
    <property type="entry name" value="Retrovirus-related Pol polyprotein from transposon gypsy-like Protein"/>
    <property type="match status" value="1"/>
</dbReference>
<feature type="region of interest" description="Disordered" evidence="7">
    <location>
        <begin position="1434"/>
        <end position="1480"/>
    </location>
</feature>
<dbReference type="CDD" id="cd01647">
    <property type="entry name" value="RT_LTR"/>
    <property type="match status" value="1"/>
</dbReference>
<organism evidence="11 12">
    <name type="scientific">Phytophthora fragariaefolia</name>
    <dbReference type="NCBI Taxonomy" id="1490495"/>
    <lineage>
        <taxon>Eukaryota</taxon>
        <taxon>Sar</taxon>
        <taxon>Stramenopiles</taxon>
        <taxon>Oomycota</taxon>
        <taxon>Peronosporomycetes</taxon>
        <taxon>Peronosporales</taxon>
        <taxon>Peronosporaceae</taxon>
        <taxon>Phytophthora</taxon>
    </lineage>
</organism>
<dbReference type="Pfam" id="PF00078">
    <property type="entry name" value="RVT_1"/>
    <property type="match status" value="1"/>
</dbReference>
<comment type="caution">
    <text evidence="11">The sequence shown here is derived from an EMBL/GenBank/DDBJ whole genome shotgun (WGS) entry which is preliminary data.</text>
</comment>
<name>A0A9W7DAY2_9STRA</name>
<feature type="compositionally biased region" description="Acidic residues" evidence="7">
    <location>
        <begin position="1446"/>
        <end position="1460"/>
    </location>
</feature>
<dbReference type="InterPro" id="IPR036397">
    <property type="entry name" value="RNaseH_sf"/>
</dbReference>
<dbReference type="SUPFAM" id="SSF53098">
    <property type="entry name" value="Ribonuclease H-like"/>
    <property type="match status" value="2"/>
</dbReference>
<dbReference type="InterPro" id="IPR002156">
    <property type="entry name" value="RNaseH_domain"/>
</dbReference>
<evidence type="ECO:0000256" key="3">
    <source>
        <dbReference type="ARBA" id="ARBA00022722"/>
    </source>
</evidence>
<dbReference type="Gene3D" id="2.40.50.40">
    <property type="match status" value="1"/>
</dbReference>
<dbReference type="InterPro" id="IPR041588">
    <property type="entry name" value="Integrase_H2C2"/>
</dbReference>
<evidence type="ECO:0000256" key="1">
    <source>
        <dbReference type="ARBA" id="ARBA00022679"/>
    </source>
</evidence>
<dbReference type="Proteomes" id="UP001165121">
    <property type="component" value="Unassembled WGS sequence"/>
</dbReference>
<dbReference type="InterPro" id="IPR043128">
    <property type="entry name" value="Rev_trsase/Diguanyl_cyclase"/>
</dbReference>
<accession>A0A9W7DAY2</accession>
<keyword evidence="2" id="KW-0548">Nucleotidyltransferase</keyword>
<gene>
    <name evidence="11" type="ORF">Pfra01_002919400</name>
</gene>
<dbReference type="InterPro" id="IPR000477">
    <property type="entry name" value="RT_dom"/>
</dbReference>
<dbReference type="InterPro" id="IPR043502">
    <property type="entry name" value="DNA/RNA_pol_sf"/>
</dbReference>
<dbReference type="SMART" id="SM00298">
    <property type="entry name" value="CHROMO"/>
    <property type="match status" value="1"/>
</dbReference>
<evidence type="ECO:0000256" key="4">
    <source>
        <dbReference type="ARBA" id="ARBA00022759"/>
    </source>
</evidence>
<dbReference type="Gene3D" id="3.10.10.10">
    <property type="entry name" value="HIV Type 1 Reverse Transcriptase, subunit A, domain 1"/>
    <property type="match status" value="1"/>
</dbReference>
<dbReference type="OrthoDB" id="120865at2759"/>
<dbReference type="Pfam" id="PF13456">
    <property type="entry name" value="RVT_3"/>
    <property type="match status" value="1"/>
</dbReference>
<dbReference type="GO" id="GO:0015074">
    <property type="term" value="P:DNA integration"/>
    <property type="evidence" value="ECO:0007669"/>
    <property type="project" value="InterPro"/>
</dbReference>
<dbReference type="GO" id="GO:0003964">
    <property type="term" value="F:RNA-directed DNA polymerase activity"/>
    <property type="evidence" value="ECO:0007669"/>
    <property type="project" value="UniProtKB-KW"/>
</dbReference>
<dbReference type="InterPro" id="IPR000953">
    <property type="entry name" value="Chromo/chromo_shadow_dom"/>
</dbReference>
<dbReference type="GO" id="GO:0003676">
    <property type="term" value="F:nucleic acid binding"/>
    <property type="evidence" value="ECO:0007669"/>
    <property type="project" value="InterPro"/>
</dbReference>
<dbReference type="CDD" id="cd00024">
    <property type="entry name" value="CD_CSD"/>
    <property type="match status" value="1"/>
</dbReference>
<dbReference type="SUPFAM" id="SSF56672">
    <property type="entry name" value="DNA/RNA polymerases"/>
    <property type="match status" value="1"/>
</dbReference>
<dbReference type="PANTHER" id="PTHR37984">
    <property type="entry name" value="PROTEIN CBG26694"/>
    <property type="match status" value="1"/>
</dbReference>
<protein>
    <submittedName>
        <fullName evidence="11">Unnamed protein product</fullName>
    </submittedName>
</protein>
<evidence type="ECO:0000313" key="11">
    <source>
        <dbReference type="EMBL" id="GMG14712.1"/>
    </source>
</evidence>
<dbReference type="InterPro" id="IPR041373">
    <property type="entry name" value="RT_RNaseH"/>
</dbReference>
<dbReference type="Gene3D" id="1.10.340.70">
    <property type="match status" value="1"/>
</dbReference>
<proteinExistence type="predicted"/>
<sequence length="1480" mass="167466">MDLWVGDLVGQHAILGMNFMVPTGVRIDTANGTACLPDEVRIQLIGRRPLYGAKMHPIGVASPLKIDPGQAQDVPLRPDRAAPLLGVTRGKSWVVILVKGKIGRKSYLRVANVGERRMTLDAHTPIGWWTPTDAVPRAFGFVQPDSRRYQEWQNVKILGRREERHNHPRDPRRGEAPVIAAVATVQNKEPELRPKIEECVEDGSKTRVLGAETGTRTENEEDVVVIHKGTDLFAEELESEMAVLPDLSLTAEVKIGDLKVRQPTGNEPQVVAREGERLRQIIWKRRRWLIGKGNALPAAAVEVVCDIDVGDARPVAQRVRKIPPQFREKVADLIKGLLSAGMIQHSTSPWASPIVVIVKKNGVDIRLCIKYSLVNGLTQLMVYPMPVVNDLLEDIDKYLWYCSLGMASGFWVVPMTHRARLISAFITPLGLFEWLRMPFGLCNAPQIYQRLIDNALYGFLRPSPDNATRDVFEEGTPVRPGVHSTLGHRSYIDDILIGGTSWDDLCEKVERLLDACEQWHLSISVEKSEWGMTQVDYLGHKVSKRGLRAYSKNLASLTALEFPRTLKGLQSFLGSLNYYHRFIPDFAVHAICAFEALKVKLAETPMLKHFDPQREPILIVYASGWAVAAVLAQVHDDVCMPVKFTSRTLKPNELNYSMVEKEILALLRALNDGFTMLAGRKIPVLTRHTTLAWMFRSKRLQGRLSQWAAVLSPWKMEICRSARGEEEILGTLAASITPRERVYAVLEGIAPRERPSRTIIAQAASGHAPDLTVNEAEYKGLLLGCSLLGELDVTRLIICGDSNLVIRQMRGAMDCKSPGLKLLQQLAKDELGRWPRHELFHVRRDLNASADMLAGQALQRQAGRVTTDPEEIQGLVTLNRLKGITLPPQTQVPEALEELAVQRLRLDRVRVAQDEELWIANLERYLRGDLGSLSRREAKDCRKIAPQFEEGESGLLYYHTKGDEAAEDRDMILKLVVPETLRDDILHHYHASLEGGHQGIGRTYQRVRRHFHCPGNFKSAQRYVGVCTDCETGKGRPTIIGASPGNIVATYPFQVVAMDPISSLPVSYKGDTELLVWVDLFTGYIITRANSSRNAQTVAEAYEEAVFRRFGASEAIRHDRDPGFMADFFRAFSKMMGQRQRATLTYRPQANGTAERMVQTVVRAVKMYITDIDQRDWDEYAERLTFALNTSYDRTRDETPFYLVHGWDARSTLEATLSVGNTSHRDAEARRWRMRIQRHYKMARTQAHELVQEAVAERARRQNEDASQLQIETGSQVWLYLDRVKPGYPRKLAHMWHGPFRVAERVNDFAVRMETAGTPYQLFPIVQVSKLKAVREFPSRPMVQLTTLADECFDFDEEILPDDSWSPYELEDDVFEVEEILDTRESRATRYGRTRREFKVRWKGYPDHTCVDEADLNCGGMLYDFLRRRMHGAKNGRPEWTRGEAADDDELDDELDEDDSSLSPPLEIAPSPRDTPPPPA</sequence>
<keyword evidence="3" id="KW-0540">Nuclease</keyword>
<evidence type="ECO:0000256" key="2">
    <source>
        <dbReference type="ARBA" id="ARBA00022695"/>
    </source>
</evidence>
<keyword evidence="5" id="KW-0378">Hydrolase</keyword>
<keyword evidence="6" id="KW-0695">RNA-directed DNA polymerase</keyword>
<dbReference type="InterPro" id="IPR012337">
    <property type="entry name" value="RNaseH-like_sf"/>
</dbReference>
<keyword evidence="4" id="KW-0255">Endonuclease</keyword>
<dbReference type="GO" id="GO:0004523">
    <property type="term" value="F:RNA-DNA hybrid ribonuclease activity"/>
    <property type="evidence" value="ECO:0007669"/>
    <property type="project" value="InterPro"/>
</dbReference>
<keyword evidence="12" id="KW-1185">Reference proteome</keyword>
<evidence type="ECO:0000259" key="9">
    <source>
        <dbReference type="PROSITE" id="PS50878"/>
    </source>
</evidence>